<reference evidence="3" key="1">
    <citation type="submission" date="2017-02" db="UniProtKB">
        <authorList>
            <consortium name="WormBaseParasite"/>
        </authorList>
    </citation>
    <scope>IDENTIFICATION</scope>
</reference>
<evidence type="ECO:0000313" key="3">
    <source>
        <dbReference type="WBParaSite" id="EVEC_0001180001-mRNA-1"/>
    </source>
</evidence>
<dbReference type="EMBL" id="UXUI01011552">
    <property type="protein sequence ID" value="VDD96327.1"/>
    <property type="molecule type" value="Genomic_DNA"/>
</dbReference>
<reference evidence="1 2" key="2">
    <citation type="submission" date="2018-10" db="EMBL/GenBank/DDBJ databases">
        <authorList>
            <consortium name="Pathogen Informatics"/>
        </authorList>
    </citation>
    <scope>NUCLEOTIDE SEQUENCE [LARGE SCALE GENOMIC DNA]</scope>
</reference>
<organism evidence="3">
    <name type="scientific">Enterobius vermicularis</name>
    <name type="common">Human pinworm</name>
    <dbReference type="NCBI Taxonomy" id="51028"/>
    <lineage>
        <taxon>Eukaryota</taxon>
        <taxon>Metazoa</taxon>
        <taxon>Ecdysozoa</taxon>
        <taxon>Nematoda</taxon>
        <taxon>Chromadorea</taxon>
        <taxon>Rhabditida</taxon>
        <taxon>Spirurina</taxon>
        <taxon>Oxyuridomorpha</taxon>
        <taxon>Oxyuroidea</taxon>
        <taxon>Oxyuridae</taxon>
        <taxon>Enterobius</taxon>
    </lineage>
</organism>
<accession>A0A0N4VLN2</accession>
<proteinExistence type="predicted"/>
<dbReference type="Proteomes" id="UP000274131">
    <property type="component" value="Unassembled WGS sequence"/>
</dbReference>
<evidence type="ECO:0000313" key="1">
    <source>
        <dbReference type="EMBL" id="VDD96327.1"/>
    </source>
</evidence>
<dbReference type="WBParaSite" id="EVEC_0001180001-mRNA-1">
    <property type="protein sequence ID" value="EVEC_0001180001-mRNA-1"/>
    <property type="gene ID" value="EVEC_0001180001"/>
</dbReference>
<dbReference type="AlphaFoldDB" id="A0A0N4VLN2"/>
<evidence type="ECO:0000313" key="2">
    <source>
        <dbReference type="Proteomes" id="UP000274131"/>
    </source>
</evidence>
<protein>
    <submittedName>
        <fullName evidence="3">Neur_chan_LBD domain-containing protein</fullName>
    </submittedName>
</protein>
<sequence>MDHMWMPNASKMMMIDVGLPTDNPWTIYNTEAAPNVASCEADSTQLNANSGTQPNHDNVKVETKDGENVSCTFQNIYFWAVGGSNLGTVNGIRD</sequence>
<keyword evidence="2" id="KW-1185">Reference proteome</keyword>
<name>A0A0N4VLN2_ENTVE</name>
<gene>
    <name evidence="1" type="ORF">EVEC_LOCUS11078</name>
</gene>